<dbReference type="InterPro" id="IPR003010">
    <property type="entry name" value="C-N_Hydrolase"/>
</dbReference>
<comment type="caution">
    <text evidence="4">The sequence shown here is derived from an EMBL/GenBank/DDBJ whole genome shotgun (WGS) entry which is preliminary data.</text>
</comment>
<dbReference type="GO" id="GO:0016811">
    <property type="term" value="F:hydrolase activity, acting on carbon-nitrogen (but not peptide) bonds, in linear amides"/>
    <property type="evidence" value="ECO:0007669"/>
    <property type="project" value="InterPro"/>
</dbReference>
<dbReference type="RefSeq" id="WP_107966459.1">
    <property type="nucleotide sequence ID" value="NZ_NWBU01000004.1"/>
</dbReference>
<dbReference type="Pfam" id="PF00795">
    <property type="entry name" value="CN_hydrolase"/>
    <property type="match status" value="1"/>
</dbReference>
<dbReference type="PROSITE" id="PS01227">
    <property type="entry name" value="UPF0012"/>
    <property type="match status" value="1"/>
</dbReference>
<dbReference type="PROSITE" id="PS50263">
    <property type="entry name" value="CN_HYDROLASE"/>
    <property type="match status" value="1"/>
</dbReference>
<proteinExistence type="inferred from homology"/>
<keyword evidence="5" id="KW-1185">Reference proteome</keyword>
<dbReference type="PANTHER" id="PTHR23088:SF27">
    <property type="entry name" value="DEAMINATED GLUTATHIONE AMIDASE"/>
    <property type="match status" value="1"/>
</dbReference>
<reference evidence="4 5" key="1">
    <citation type="submission" date="2017-09" db="EMBL/GenBank/DDBJ databases">
        <title>Sphingomonas panjinensis sp.nov., isolated from oil-contaminated soil.</title>
        <authorList>
            <person name="Wang L."/>
            <person name="Chen L."/>
        </authorList>
    </citation>
    <scope>NUCLEOTIDE SEQUENCE [LARGE SCALE GENOMIC DNA]</scope>
    <source>
        <strain evidence="4 5">FW-11</strain>
    </source>
</reference>
<sequence>MVSSLRIACAQTTATPDPAANLVQAEALIRSAAADGVEFVTLPEAFDFLAPGVSDIHGYAEREAEHQALRRLSSLAAELSLWILAGSVSMRADDGTPVNRSVLFDAQGRIAAQYDKVHLFDVDLPGGEAIRESDFYRPGERAVVADTPWGGIGLSICYDMRFPYLYRRLAKRGARIIAVPAAFSSFTGPLHWHALLRARAIETGCFVVAPGQCGDNHPGRRSYGHSLIIDPWGRVIADAGEEPGLIAATLDLEEVDRFRAAIPSLSSDRALIEEASL</sequence>
<dbReference type="CDD" id="cd07572">
    <property type="entry name" value="nit"/>
    <property type="match status" value="1"/>
</dbReference>
<dbReference type="InterPro" id="IPR036526">
    <property type="entry name" value="C-N_Hydrolase_sf"/>
</dbReference>
<organism evidence="4 5">
    <name type="scientific">Sphingomonas oleivorans</name>
    <dbReference type="NCBI Taxonomy" id="1735121"/>
    <lineage>
        <taxon>Bacteria</taxon>
        <taxon>Pseudomonadati</taxon>
        <taxon>Pseudomonadota</taxon>
        <taxon>Alphaproteobacteria</taxon>
        <taxon>Sphingomonadales</taxon>
        <taxon>Sphingomonadaceae</taxon>
        <taxon>Sphingomonas</taxon>
    </lineage>
</organism>
<evidence type="ECO:0000313" key="5">
    <source>
        <dbReference type="Proteomes" id="UP000244162"/>
    </source>
</evidence>
<dbReference type="InterPro" id="IPR045254">
    <property type="entry name" value="Nit1/2_C-N_Hydrolase"/>
</dbReference>
<evidence type="ECO:0000256" key="1">
    <source>
        <dbReference type="ARBA" id="ARBA00010613"/>
    </source>
</evidence>
<gene>
    <name evidence="4" type="ORF">CLG96_03650</name>
</gene>
<dbReference type="PANTHER" id="PTHR23088">
    <property type="entry name" value="NITRILASE-RELATED"/>
    <property type="match status" value="1"/>
</dbReference>
<dbReference type="Proteomes" id="UP000244162">
    <property type="component" value="Unassembled WGS sequence"/>
</dbReference>
<evidence type="ECO:0000313" key="4">
    <source>
        <dbReference type="EMBL" id="PTQ13226.1"/>
    </source>
</evidence>
<name>A0A2T5G262_9SPHN</name>
<protein>
    <submittedName>
        <fullName evidence="4">Amidohydrolase</fullName>
    </submittedName>
</protein>
<dbReference type="InterPro" id="IPR001110">
    <property type="entry name" value="UPF0012_CS"/>
</dbReference>
<feature type="domain" description="CN hydrolase" evidence="3">
    <location>
        <begin position="5"/>
        <end position="252"/>
    </location>
</feature>
<evidence type="ECO:0000259" key="3">
    <source>
        <dbReference type="PROSITE" id="PS50263"/>
    </source>
</evidence>
<dbReference type="OrthoDB" id="9811121at2"/>
<dbReference type="EMBL" id="NWBU01000004">
    <property type="protein sequence ID" value="PTQ13226.1"/>
    <property type="molecule type" value="Genomic_DNA"/>
</dbReference>
<accession>A0A2T5G262</accession>
<keyword evidence="2 4" id="KW-0378">Hydrolase</keyword>
<evidence type="ECO:0000256" key="2">
    <source>
        <dbReference type="ARBA" id="ARBA00022801"/>
    </source>
</evidence>
<dbReference type="SUPFAM" id="SSF56317">
    <property type="entry name" value="Carbon-nitrogen hydrolase"/>
    <property type="match status" value="1"/>
</dbReference>
<dbReference type="Gene3D" id="3.60.110.10">
    <property type="entry name" value="Carbon-nitrogen hydrolase"/>
    <property type="match status" value="1"/>
</dbReference>
<dbReference type="AlphaFoldDB" id="A0A2T5G262"/>
<comment type="similarity">
    <text evidence="1">Belongs to the carbon-nitrogen hydrolase superfamily. NIT1/NIT2 family.</text>
</comment>